<dbReference type="EMBL" id="CCYD01000810">
    <property type="protein sequence ID" value="CEG43954.1"/>
    <property type="molecule type" value="Genomic_DNA"/>
</dbReference>
<evidence type="ECO:0000313" key="2">
    <source>
        <dbReference type="EMBL" id="CEG43954.1"/>
    </source>
</evidence>
<dbReference type="RefSeq" id="XP_024580323.1">
    <property type="nucleotide sequence ID" value="XM_024730001.1"/>
</dbReference>
<protein>
    <submittedName>
        <fullName evidence="2">Uncharacterized protein</fullName>
    </submittedName>
</protein>
<dbReference type="AlphaFoldDB" id="A0A0P1ARF4"/>
<evidence type="ECO:0000256" key="1">
    <source>
        <dbReference type="SAM" id="MobiDB-lite"/>
    </source>
</evidence>
<accession>A0A0P1ARF4</accession>
<feature type="region of interest" description="Disordered" evidence="1">
    <location>
        <begin position="18"/>
        <end position="37"/>
    </location>
</feature>
<sequence length="174" mass="19810">MISPLSAASIRRNQLSELTPTANYQSQPARRLGTGISADDSEERLNQDLKFLKLLFSRIIPEPKHGKIPKWYVKWLNGKETHRQTVLQHWNKKMNLPVSEGAATALLVLTLRHDKVKTTLNVIVLCERARSHVDGAPYACQRDQKFQMSDKTAQLIIWTMQAEILDTATHEAKI</sequence>
<dbReference type="Proteomes" id="UP000054928">
    <property type="component" value="Unassembled WGS sequence"/>
</dbReference>
<dbReference type="GeneID" id="36409286"/>
<keyword evidence="3" id="KW-1185">Reference proteome</keyword>
<reference evidence="3" key="1">
    <citation type="submission" date="2014-09" db="EMBL/GenBank/DDBJ databases">
        <authorList>
            <person name="Sharma Rahul"/>
            <person name="Thines Marco"/>
        </authorList>
    </citation>
    <scope>NUCLEOTIDE SEQUENCE [LARGE SCALE GENOMIC DNA]</scope>
</reference>
<organism evidence="2 3">
    <name type="scientific">Plasmopara halstedii</name>
    <name type="common">Downy mildew of sunflower</name>
    <dbReference type="NCBI Taxonomy" id="4781"/>
    <lineage>
        <taxon>Eukaryota</taxon>
        <taxon>Sar</taxon>
        <taxon>Stramenopiles</taxon>
        <taxon>Oomycota</taxon>
        <taxon>Peronosporomycetes</taxon>
        <taxon>Peronosporales</taxon>
        <taxon>Peronosporaceae</taxon>
        <taxon>Plasmopara</taxon>
    </lineage>
</organism>
<proteinExistence type="predicted"/>
<name>A0A0P1ARF4_PLAHL</name>
<feature type="compositionally biased region" description="Polar residues" evidence="1">
    <location>
        <begin position="18"/>
        <end position="28"/>
    </location>
</feature>
<evidence type="ECO:0000313" key="3">
    <source>
        <dbReference type="Proteomes" id="UP000054928"/>
    </source>
</evidence>